<organism evidence="12 13">
    <name type="scientific">Cloeon dipterum</name>
    <dbReference type="NCBI Taxonomy" id="197152"/>
    <lineage>
        <taxon>Eukaryota</taxon>
        <taxon>Metazoa</taxon>
        <taxon>Ecdysozoa</taxon>
        <taxon>Arthropoda</taxon>
        <taxon>Hexapoda</taxon>
        <taxon>Insecta</taxon>
        <taxon>Pterygota</taxon>
        <taxon>Palaeoptera</taxon>
        <taxon>Ephemeroptera</taxon>
        <taxon>Pisciforma</taxon>
        <taxon>Baetidae</taxon>
        <taxon>Cloeon</taxon>
    </lineage>
</organism>
<keyword evidence="6" id="KW-0747">Spliceosome</keyword>
<evidence type="ECO:0000256" key="5">
    <source>
        <dbReference type="ARBA" id="ARBA00022664"/>
    </source>
</evidence>
<dbReference type="OrthoDB" id="1906282at2759"/>
<sequence length="235" mass="26872">MSGEFRLWGGDAEFNSRNKSVFDQLSSLSPRSAAAAPAVSLSDLSRASPRRRSKEKETTRQLRGQESLFKRPELPPPLHRPRQPPDHHKNPHRWTHYTLGDVSRDDMSDRTNTSTALSFLDELRKRRERDGEDMEVDGQPPQPIQFKKPVKSARDRKKSPEPSKSGEGPVFRGSKRVMPEYVVGQKRRGVDREARESRKGDKPMHSDNKKLKLLHLLLKDDDDDDDQDNATVDSD</sequence>
<dbReference type="GO" id="GO:0005737">
    <property type="term" value="C:cytoplasm"/>
    <property type="evidence" value="ECO:0007669"/>
    <property type="project" value="UniProtKB-SubCell"/>
</dbReference>
<evidence type="ECO:0000256" key="7">
    <source>
        <dbReference type="ARBA" id="ARBA00023187"/>
    </source>
</evidence>
<dbReference type="GO" id="GO:0006397">
    <property type="term" value="P:mRNA processing"/>
    <property type="evidence" value="ECO:0007669"/>
    <property type="project" value="UniProtKB-KW"/>
</dbReference>
<comment type="subcellular location">
    <subcellularLocation>
        <location evidence="2">Cytoplasm</location>
    </subcellularLocation>
    <subcellularLocation>
        <location evidence="1">Nucleus</location>
    </subcellularLocation>
</comment>
<evidence type="ECO:0000256" key="6">
    <source>
        <dbReference type="ARBA" id="ARBA00022728"/>
    </source>
</evidence>
<gene>
    <name evidence="12" type="ORF">CLODIP_2_CD10877</name>
</gene>
<evidence type="ECO:0000313" key="13">
    <source>
        <dbReference type="Proteomes" id="UP000494165"/>
    </source>
</evidence>
<keyword evidence="5" id="KW-0507">mRNA processing</keyword>
<reference evidence="12 13" key="1">
    <citation type="submission" date="2020-04" db="EMBL/GenBank/DDBJ databases">
        <authorList>
            <person name="Alioto T."/>
            <person name="Alioto T."/>
            <person name="Gomez Garrido J."/>
        </authorList>
    </citation>
    <scope>NUCLEOTIDE SEQUENCE [LARGE SCALE GENOMIC DNA]</scope>
</reference>
<evidence type="ECO:0000256" key="9">
    <source>
        <dbReference type="ARBA" id="ARBA00035304"/>
    </source>
</evidence>
<dbReference type="GO" id="GO:0005681">
    <property type="term" value="C:spliceosomal complex"/>
    <property type="evidence" value="ECO:0007669"/>
    <property type="project" value="UniProtKB-KW"/>
</dbReference>
<keyword evidence="7" id="KW-0508">mRNA splicing</keyword>
<evidence type="ECO:0000256" key="1">
    <source>
        <dbReference type="ARBA" id="ARBA00004123"/>
    </source>
</evidence>
<protein>
    <recommendedName>
        <fullName evidence="9">U5 small nuclear ribonucleoprotein TSSC4</fullName>
    </recommendedName>
</protein>
<comment type="similarity">
    <text evidence="3">Belongs to the TSSC4 family.</text>
</comment>
<keyword evidence="4" id="KW-0963">Cytoplasm</keyword>
<dbReference type="Proteomes" id="UP000494165">
    <property type="component" value="Unassembled WGS sequence"/>
</dbReference>
<evidence type="ECO:0000256" key="3">
    <source>
        <dbReference type="ARBA" id="ARBA00010362"/>
    </source>
</evidence>
<proteinExistence type="inferred from homology"/>
<dbReference type="AlphaFoldDB" id="A0A8S1D374"/>
<feature type="region of interest" description="Disordered" evidence="11">
    <location>
        <begin position="27"/>
        <end position="210"/>
    </location>
</feature>
<name>A0A8S1D374_9INSE</name>
<dbReference type="GO" id="GO:0008380">
    <property type="term" value="P:RNA splicing"/>
    <property type="evidence" value="ECO:0007669"/>
    <property type="project" value="UniProtKB-KW"/>
</dbReference>
<keyword evidence="13" id="KW-1185">Reference proteome</keyword>
<accession>A0A8S1D374</accession>
<comment type="function">
    <text evidence="10">Protein associated with the U5 snRNP, during its maturation and its post-splicing recycling and which is required for spliceosomal tri-snRNP complex assembly in the nucleus. Has a molecular sequestering activity and transiently hinders SNRNP200 binding sites for constitutive splicing factors that intervene later during the assembly of the spliceosome and splicing. Together with its molecular sequestering activity, may also function as a molecular adapter and placeholder, coordinating the assembly of the U5 snRNP and its association with the U4/U6 di-snRNP.</text>
</comment>
<comment type="caution">
    <text evidence="12">The sequence shown here is derived from an EMBL/GenBank/DDBJ whole genome shotgun (WGS) entry which is preliminary data.</text>
</comment>
<dbReference type="Pfam" id="PF15264">
    <property type="entry name" value="TSSC4"/>
    <property type="match status" value="1"/>
</dbReference>
<dbReference type="InterPro" id="IPR029338">
    <property type="entry name" value="TSSC4"/>
</dbReference>
<feature type="compositionally biased region" description="Basic residues" evidence="11">
    <location>
        <begin position="148"/>
        <end position="157"/>
    </location>
</feature>
<keyword evidence="8" id="KW-0539">Nucleus</keyword>
<evidence type="ECO:0000256" key="2">
    <source>
        <dbReference type="ARBA" id="ARBA00004496"/>
    </source>
</evidence>
<evidence type="ECO:0000313" key="12">
    <source>
        <dbReference type="EMBL" id="CAB3376107.1"/>
    </source>
</evidence>
<evidence type="ECO:0000256" key="8">
    <source>
        <dbReference type="ARBA" id="ARBA00023242"/>
    </source>
</evidence>
<dbReference type="EMBL" id="CADEPI010000124">
    <property type="protein sequence ID" value="CAB3376107.1"/>
    <property type="molecule type" value="Genomic_DNA"/>
</dbReference>
<feature type="compositionally biased region" description="Basic and acidic residues" evidence="11">
    <location>
        <begin position="188"/>
        <end position="210"/>
    </location>
</feature>
<feature type="compositionally biased region" description="Basic and acidic residues" evidence="11">
    <location>
        <begin position="121"/>
        <end position="130"/>
    </location>
</feature>
<evidence type="ECO:0000256" key="10">
    <source>
        <dbReference type="ARBA" id="ARBA00045970"/>
    </source>
</evidence>
<feature type="compositionally biased region" description="Low complexity" evidence="11">
    <location>
        <begin position="27"/>
        <end position="45"/>
    </location>
</feature>
<evidence type="ECO:0000256" key="11">
    <source>
        <dbReference type="SAM" id="MobiDB-lite"/>
    </source>
</evidence>
<dbReference type="PANTHER" id="PTHR13445">
    <property type="entry name" value="TUMOR SUPPRESSING SUBTRANSFERABLE CANDIDATE 4 TSSC4"/>
    <property type="match status" value="1"/>
</dbReference>
<dbReference type="PANTHER" id="PTHR13445:SF3">
    <property type="entry name" value="U5 SMALL NUCLEAR RIBONUCLEOPROTEIN TSSC4"/>
    <property type="match status" value="1"/>
</dbReference>
<evidence type="ECO:0000256" key="4">
    <source>
        <dbReference type="ARBA" id="ARBA00022490"/>
    </source>
</evidence>